<dbReference type="SUPFAM" id="SSF48576">
    <property type="entry name" value="Terpenoid synthases"/>
    <property type="match status" value="1"/>
</dbReference>
<protein>
    <submittedName>
        <fullName evidence="7">Polyprenyl synthetase family protein</fullName>
    </submittedName>
</protein>
<dbReference type="Gene3D" id="1.10.600.10">
    <property type="entry name" value="Farnesyl Diphosphate Synthase"/>
    <property type="match status" value="1"/>
</dbReference>
<sequence>MSTRVQPPTGPAIVREQVDSVLRDFLHQKATQAQGRGLPPEVAEVLGDFLAAGGKKLRPLLCVTGWQAAGGTGDLAPVLRVGAALEMFHAFCLIHDDIMDNSATRRGRPTVHRALAALYAPGRRGPLANRMGSNTAILIGDLALTWSDELVHTAGLTASRLASVLPLLDTMRTEVMYGQYLDVCATGTPTADLARALAIIRYKTAKYTVERPLHIGAALVAAPESVHAALSAYALPIGEAFQLRDDLLGVFGDPAATGKPSLDDLREGKHTALVGLALQRADAIEQHLLQTRIGDPGLDEPTAARIRRTLTTTGARGTVEQMIMDRYEQAQRALEQVPFPPQAVAALRELADLAVKRSA</sequence>
<evidence type="ECO:0000313" key="8">
    <source>
        <dbReference type="Proteomes" id="UP000320580"/>
    </source>
</evidence>
<dbReference type="SFLD" id="SFLDG01017">
    <property type="entry name" value="Polyprenyl_Transferase_Like"/>
    <property type="match status" value="1"/>
</dbReference>
<evidence type="ECO:0000313" key="7">
    <source>
        <dbReference type="EMBL" id="QDY80399.1"/>
    </source>
</evidence>
<dbReference type="Pfam" id="PF00348">
    <property type="entry name" value="polyprenyl_synt"/>
    <property type="match status" value="1"/>
</dbReference>
<dbReference type="GO" id="GO:0046872">
    <property type="term" value="F:metal ion binding"/>
    <property type="evidence" value="ECO:0007669"/>
    <property type="project" value="UniProtKB-KW"/>
</dbReference>
<gene>
    <name evidence="7" type="ORF">FQU76_32150</name>
</gene>
<dbReference type="InterPro" id="IPR008949">
    <property type="entry name" value="Isoprenoid_synthase_dom_sf"/>
</dbReference>
<dbReference type="RefSeq" id="WP_146483793.1">
    <property type="nucleotide sequence ID" value="NZ_CP042266.1"/>
</dbReference>
<reference evidence="7 8" key="1">
    <citation type="submission" date="2019-07" db="EMBL/GenBank/DDBJ databases">
        <authorList>
            <person name="Zhu P."/>
        </authorList>
    </citation>
    <scope>NUCLEOTIDE SEQUENCE [LARGE SCALE GENOMIC DNA]</scope>
    <source>
        <strain evidence="7 8">SSL-25</strain>
    </source>
</reference>
<keyword evidence="8" id="KW-1185">Reference proteome</keyword>
<evidence type="ECO:0000256" key="6">
    <source>
        <dbReference type="RuleBase" id="RU004466"/>
    </source>
</evidence>
<dbReference type="EMBL" id="CP042266">
    <property type="protein sequence ID" value="QDY80399.1"/>
    <property type="molecule type" value="Genomic_DNA"/>
</dbReference>
<comment type="similarity">
    <text evidence="2 6">Belongs to the FPP/GGPP synthase family.</text>
</comment>
<keyword evidence="5" id="KW-0460">Magnesium</keyword>
<evidence type="ECO:0000256" key="4">
    <source>
        <dbReference type="ARBA" id="ARBA00022723"/>
    </source>
</evidence>
<dbReference type="InterPro" id="IPR033749">
    <property type="entry name" value="Polyprenyl_synt_CS"/>
</dbReference>
<dbReference type="InterPro" id="IPR000092">
    <property type="entry name" value="Polyprenyl_synt"/>
</dbReference>
<dbReference type="PANTHER" id="PTHR12001">
    <property type="entry name" value="GERANYLGERANYL PYROPHOSPHATE SYNTHASE"/>
    <property type="match status" value="1"/>
</dbReference>
<dbReference type="GO" id="GO:0004659">
    <property type="term" value="F:prenyltransferase activity"/>
    <property type="evidence" value="ECO:0007669"/>
    <property type="project" value="InterPro"/>
</dbReference>
<keyword evidence="3 6" id="KW-0808">Transferase</keyword>
<evidence type="ECO:0000256" key="1">
    <source>
        <dbReference type="ARBA" id="ARBA00001946"/>
    </source>
</evidence>
<dbReference type="CDD" id="cd00685">
    <property type="entry name" value="Trans_IPPS_HT"/>
    <property type="match status" value="1"/>
</dbReference>
<dbReference type="PANTHER" id="PTHR12001:SF85">
    <property type="entry name" value="SHORT CHAIN ISOPRENYL DIPHOSPHATE SYNTHASE"/>
    <property type="match status" value="1"/>
</dbReference>
<evidence type="ECO:0000256" key="3">
    <source>
        <dbReference type="ARBA" id="ARBA00022679"/>
    </source>
</evidence>
<evidence type="ECO:0000256" key="5">
    <source>
        <dbReference type="ARBA" id="ARBA00022842"/>
    </source>
</evidence>
<evidence type="ECO:0000256" key="2">
    <source>
        <dbReference type="ARBA" id="ARBA00006706"/>
    </source>
</evidence>
<proteinExistence type="inferred from homology"/>
<dbReference type="PROSITE" id="PS00444">
    <property type="entry name" value="POLYPRENYL_SYNTHASE_2"/>
    <property type="match status" value="1"/>
</dbReference>
<dbReference type="GO" id="GO:0008299">
    <property type="term" value="P:isoprenoid biosynthetic process"/>
    <property type="evidence" value="ECO:0007669"/>
    <property type="project" value="InterPro"/>
</dbReference>
<dbReference type="SFLD" id="SFLDS00005">
    <property type="entry name" value="Isoprenoid_Synthase_Type_I"/>
    <property type="match status" value="1"/>
</dbReference>
<dbReference type="OrthoDB" id="4497239at2"/>
<accession>A0A5B8IRX8</accession>
<dbReference type="PROSITE" id="PS00723">
    <property type="entry name" value="POLYPRENYL_SYNTHASE_1"/>
    <property type="match status" value="1"/>
</dbReference>
<dbReference type="AlphaFoldDB" id="A0A5B8IRX8"/>
<keyword evidence="4" id="KW-0479">Metal-binding</keyword>
<comment type="cofactor">
    <cofactor evidence="1">
        <name>Mg(2+)</name>
        <dbReference type="ChEBI" id="CHEBI:18420"/>
    </cofactor>
</comment>
<dbReference type="KEGG" id="sqz:FQU76_32150"/>
<dbReference type="Proteomes" id="UP000320580">
    <property type="component" value="Chromosome"/>
</dbReference>
<organism evidence="7 8">
    <name type="scientific">Streptomyces qinzhouensis</name>
    <dbReference type="NCBI Taxonomy" id="2599401"/>
    <lineage>
        <taxon>Bacteria</taxon>
        <taxon>Bacillati</taxon>
        <taxon>Actinomycetota</taxon>
        <taxon>Actinomycetes</taxon>
        <taxon>Kitasatosporales</taxon>
        <taxon>Streptomycetaceae</taxon>
        <taxon>Streptomyces</taxon>
    </lineage>
</organism>
<name>A0A5B8IRX8_9ACTN</name>